<keyword evidence="7" id="KW-1133">Transmembrane helix</keyword>
<dbReference type="Gene3D" id="3.30.420.40">
    <property type="match status" value="2"/>
</dbReference>
<evidence type="ECO:0000313" key="9">
    <source>
        <dbReference type="EMBL" id="GIE49349.1"/>
    </source>
</evidence>
<feature type="compositionally biased region" description="Low complexity" evidence="6">
    <location>
        <begin position="596"/>
        <end position="616"/>
    </location>
</feature>
<evidence type="ECO:0000259" key="8">
    <source>
        <dbReference type="Pfam" id="PF13360"/>
    </source>
</evidence>
<organism evidence="9 10">
    <name type="scientific">Actinoplanes nipponensis</name>
    <dbReference type="NCBI Taxonomy" id="135950"/>
    <lineage>
        <taxon>Bacteria</taxon>
        <taxon>Bacillati</taxon>
        <taxon>Actinomycetota</taxon>
        <taxon>Actinomycetes</taxon>
        <taxon>Micromonosporales</taxon>
        <taxon>Micromonosporaceae</taxon>
        <taxon>Actinoplanes</taxon>
    </lineage>
</organism>
<evidence type="ECO:0000256" key="1">
    <source>
        <dbReference type="ARBA" id="ARBA00007381"/>
    </source>
</evidence>
<name>A0A919JE57_9ACTN</name>
<feature type="compositionally biased region" description="Pro residues" evidence="6">
    <location>
        <begin position="528"/>
        <end position="539"/>
    </location>
</feature>
<dbReference type="AlphaFoldDB" id="A0A919JE57"/>
<sequence length="1092" mass="111304">MDRGAEEQGMTDGLARDGWLLGVDLGTSHTVAMLRRPDGRTRPLLFDGQPLLPSAVYLDTTGRLHVGRDAVRLGQAEPGRLEPHPKRHVDAETVLLGGADVPTADLLAALLGAVAREAVAAAGFLPPAVLTYPAAWGARRREVLTTALARAGWPPATALVPEPVAAARYFADVLRRPVPVGSALAVFDFGGGTLDIAVVRNAGVTPDGLPRFTVAASGGVDDLGGLDLDAALVEHLGAELSRGEPAAWAALTEPVTLAQWRARRQFWEDVRGAKEMLSRTALAPVPIPGVEHAAHLTRDEFEAVAGPLLRRGVAEAAAVIGAAGVAPTELAGLFLVGGSSRVPQVARLLHGELGIAPTVLEQPELPVAEGAIIVAAPAPGDNAVTPAEPMRPAAVPPPTDTMAHPVPDGAPASVDRDAAAVSAGDRPDAESAGTAGRPVAAAGDAVGRSVPAAGGPVGRLVAAAAEPAGREGAGLDRPTAAAAPLLATEAIGPPAVAVTETDVAAGEPAAFPDLPQRASASSVTGAPPAAPSPAAPPSAGPSQAPGQQAPGHQAPGQHTAGPQGGAEPHYAEPVDPWATGEAAAFGNVGGGPMLHPVSGAPGSASPVSAGPAPSGAESWLASTHPDPAPSGEPAARAVLPAYRRKGLWIVAAATVVVLGIAATVVALVWPRYPGLDYRPLAELHRIKPAVPVTSAFNATALRDGRAYFAGADDNGTLGVVAAATDTGKTLWSSTEAGTASRWEFFLALPDAVVAITATDSGTSMRRMVLLDPGNGHKLWERTIARDDGLTFAGGRVVLSDSKEGRLVGLEIGAKGRGSWELKNPKSTYDLTTTAVVAVTTEEDVAGPATPGGVPFADRLDDDQRIVQVGADESARVIDAESGDVVAGPRPGVAQTDDKMVAHNGRLFVAESRDAHRLFAYDLEKLGPTVLYTPATGNARLDHLTPCGKDRICLVETTGYETATAQVVAVDAAKGGVVWRRAVADADDIVAVGEAVLVRRNTAPAQVSLLDGEGRVAWTRPGVVARLDAGNTLQFSKPLSTTADDPALAGEHVGDDAVPLGALAGVRSASCAWDTSHVACVADEDFLIQRFAG</sequence>
<gene>
    <name evidence="9" type="ORF">Ani05nite_28830</name>
</gene>
<dbReference type="InterPro" id="IPR002372">
    <property type="entry name" value="PQQ_rpt_dom"/>
</dbReference>
<dbReference type="EMBL" id="BOMQ01000032">
    <property type="protein sequence ID" value="GIE49349.1"/>
    <property type="molecule type" value="Genomic_DNA"/>
</dbReference>
<protein>
    <recommendedName>
        <fullName evidence="8">Pyrrolo-quinoline quinone repeat domain-containing protein</fullName>
    </recommendedName>
</protein>
<dbReference type="Pfam" id="PF13360">
    <property type="entry name" value="PQQ_2"/>
    <property type="match status" value="1"/>
</dbReference>
<keyword evidence="3" id="KW-0067">ATP-binding</keyword>
<feature type="compositionally biased region" description="Low complexity" evidence="6">
    <location>
        <begin position="409"/>
        <end position="424"/>
    </location>
</feature>
<feature type="compositionally biased region" description="Low complexity" evidence="6">
    <location>
        <begin position="518"/>
        <end position="527"/>
    </location>
</feature>
<reference evidence="9" key="1">
    <citation type="submission" date="2021-01" db="EMBL/GenBank/DDBJ databases">
        <title>Whole genome shotgun sequence of Actinoplanes nipponensis NBRC 14063.</title>
        <authorList>
            <person name="Komaki H."/>
            <person name="Tamura T."/>
        </authorList>
    </citation>
    <scope>NUCLEOTIDE SEQUENCE</scope>
    <source>
        <strain evidence="9">NBRC 14063</strain>
    </source>
</reference>
<keyword evidence="2" id="KW-0547">Nucleotide-binding</keyword>
<feature type="region of interest" description="Disordered" evidence="6">
    <location>
        <begin position="509"/>
        <end position="574"/>
    </location>
</feature>
<dbReference type="InterPro" id="IPR018181">
    <property type="entry name" value="Heat_shock_70_CS"/>
</dbReference>
<feature type="compositionally biased region" description="Low complexity" evidence="6">
    <location>
        <begin position="540"/>
        <end position="557"/>
    </location>
</feature>
<dbReference type="InterPro" id="IPR011047">
    <property type="entry name" value="Quinoprotein_ADH-like_sf"/>
</dbReference>
<proteinExistence type="inferred from homology"/>
<comment type="similarity">
    <text evidence="1">Belongs to the heat shock protein 70 family.</text>
</comment>
<dbReference type="SUPFAM" id="SSF50998">
    <property type="entry name" value="Quinoprotein alcohol dehydrogenase-like"/>
    <property type="match status" value="1"/>
</dbReference>
<accession>A0A919JE57</accession>
<keyword evidence="10" id="KW-1185">Reference proteome</keyword>
<feature type="region of interest" description="Disordered" evidence="6">
    <location>
        <begin position="596"/>
        <end position="632"/>
    </location>
</feature>
<dbReference type="InterPro" id="IPR015943">
    <property type="entry name" value="WD40/YVTN_repeat-like_dom_sf"/>
</dbReference>
<dbReference type="Pfam" id="PF00012">
    <property type="entry name" value="HSP70"/>
    <property type="match status" value="1"/>
</dbReference>
<feature type="domain" description="Pyrrolo-quinoline quinone repeat" evidence="8">
    <location>
        <begin position="719"/>
        <end position="842"/>
    </location>
</feature>
<evidence type="ECO:0000256" key="2">
    <source>
        <dbReference type="ARBA" id="ARBA00022741"/>
    </source>
</evidence>
<dbReference type="GO" id="GO:0005524">
    <property type="term" value="F:ATP binding"/>
    <property type="evidence" value="ECO:0007669"/>
    <property type="project" value="UniProtKB-KW"/>
</dbReference>
<comment type="caution">
    <text evidence="9">The sequence shown here is derived from an EMBL/GenBank/DDBJ whole genome shotgun (WGS) entry which is preliminary data.</text>
</comment>
<dbReference type="SUPFAM" id="SSF53067">
    <property type="entry name" value="Actin-like ATPase domain"/>
    <property type="match status" value="2"/>
</dbReference>
<dbReference type="PRINTS" id="PR00301">
    <property type="entry name" value="HEATSHOCK70"/>
</dbReference>
<evidence type="ECO:0000256" key="5">
    <source>
        <dbReference type="ARBA" id="ARBA00023186"/>
    </source>
</evidence>
<feature type="region of interest" description="Disordered" evidence="6">
    <location>
        <begin position="383"/>
        <end position="440"/>
    </location>
</feature>
<evidence type="ECO:0000256" key="6">
    <source>
        <dbReference type="SAM" id="MobiDB-lite"/>
    </source>
</evidence>
<keyword evidence="7" id="KW-0472">Membrane</keyword>
<keyword evidence="7" id="KW-0812">Transmembrane</keyword>
<dbReference type="InterPro" id="IPR043129">
    <property type="entry name" value="ATPase_NBD"/>
</dbReference>
<keyword evidence="5" id="KW-0143">Chaperone</keyword>
<dbReference type="InterPro" id="IPR013126">
    <property type="entry name" value="Hsp_70_fam"/>
</dbReference>
<evidence type="ECO:0000256" key="4">
    <source>
        <dbReference type="ARBA" id="ARBA00023016"/>
    </source>
</evidence>
<dbReference type="PROSITE" id="PS01036">
    <property type="entry name" value="HSP70_3"/>
    <property type="match status" value="1"/>
</dbReference>
<evidence type="ECO:0000256" key="7">
    <source>
        <dbReference type="SAM" id="Phobius"/>
    </source>
</evidence>
<dbReference type="Proteomes" id="UP000647172">
    <property type="component" value="Unassembled WGS sequence"/>
</dbReference>
<dbReference type="PANTHER" id="PTHR19375">
    <property type="entry name" value="HEAT SHOCK PROTEIN 70KDA"/>
    <property type="match status" value="1"/>
</dbReference>
<keyword evidence="4" id="KW-0346">Stress response</keyword>
<dbReference type="GO" id="GO:0140662">
    <property type="term" value="F:ATP-dependent protein folding chaperone"/>
    <property type="evidence" value="ECO:0007669"/>
    <property type="project" value="InterPro"/>
</dbReference>
<dbReference type="Gene3D" id="2.130.10.10">
    <property type="entry name" value="YVTN repeat-like/Quinoprotein amine dehydrogenase"/>
    <property type="match status" value="1"/>
</dbReference>
<dbReference type="Gene3D" id="3.90.640.10">
    <property type="entry name" value="Actin, Chain A, domain 4"/>
    <property type="match status" value="1"/>
</dbReference>
<evidence type="ECO:0000313" key="10">
    <source>
        <dbReference type="Proteomes" id="UP000647172"/>
    </source>
</evidence>
<evidence type="ECO:0000256" key="3">
    <source>
        <dbReference type="ARBA" id="ARBA00022840"/>
    </source>
</evidence>
<feature type="transmembrane region" description="Helical" evidence="7">
    <location>
        <begin position="646"/>
        <end position="669"/>
    </location>
</feature>